<dbReference type="InterPro" id="IPR044925">
    <property type="entry name" value="His-Me_finger_sf"/>
</dbReference>
<dbReference type="Proteomes" id="UP000078336">
    <property type="component" value="Unassembled WGS sequence"/>
</dbReference>
<dbReference type="EMBL" id="LUCQ01000007">
    <property type="protein sequence ID" value="OAO83179.1"/>
    <property type="molecule type" value="Genomic_DNA"/>
</dbReference>
<evidence type="ECO:0008006" key="3">
    <source>
        <dbReference type="Google" id="ProtNLM"/>
    </source>
</evidence>
<dbReference type="Pfam" id="PF12639">
    <property type="entry name" value="Colicin-DNase"/>
    <property type="match status" value="1"/>
</dbReference>
<dbReference type="RefSeq" id="WP_196762566.1">
    <property type="nucleotide sequence ID" value="NZ_LUCQ01000007.1"/>
</dbReference>
<protein>
    <recommendedName>
        <fullName evidence="3">HNH endonuclease</fullName>
    </recommendedName>
</protein>
<proteinExistence type="predicted"/>
<gene>
    <name evidence="1" type="ORF">TAF16_0079</name>
</gene>
<name>A0A178TNZ6_9BACL</name>
<evidence type="ECO:0000313" key="2">
    <source>
        <dbReference type="Proteomes" id="UP000078336"/>
    </source>
</evidence>
<dbReference type="AlphaFoldDB" id="A0A178TNZ6"/>
<evidence type="ECO:0000313" key="1">
    <source>
        <dbReference type="EMBL" id="OAO83179.1"/>
    </source>
</evidence>
<dbReference type="SUPFAM" id="SSF54060">
    <property type="entry name" value="His-Me finger endonucleases"/>
    <property type="match status" value="1"/>
</dbReference>
<organism evidence="1 2">
    <name type="scientific">Anoxybacillus flavithermus</name>
    <dbReference type="NCBI Taxonomy" id="33934"/>
    <lineage>
        <taxon>Bacteria</taxon>
        <taxon>Bacillati</taxon>
        <taxon>Bacillota</taxon>
        <taxon>Bacilli</taxon>
        <taxon>Bacillales</taxon>
        <taxon>Anoxybacillaceae</taxon>
        <taxon>Anoxybacillus</taxon>
    </lineage>
</organism>
<reference evidence="1 2" key="1">
    <citation type="submission" date="2016-03" db="EMBL/GenBank/DDBJ databases">
        <title>Spore heat resistance.</title>
        <authorList>
            <person name="Boekhorst J."/>
            <person name="Berendsen E.M."/>
            <person name="Wells-Bennik M.H."/>
            <person name="Kuipers O.P."/>
        </authorList>
    </citation>
    <scope>NUCLEOTIDE SEQUENCE [LARGE SCALE GENOMIC DNA]</scope>
    <source>
        <strain evidence="1 2">AF16</strain>
    </source>
</reference>
<dbReference type="PATRIC" id="fig|33934.7.peg.3056"/>
<comment type="caution">
    <text evidence="1">The sequence shown here is derived from an EMBL/GenBank/DDBJ whole genome shotgun (WGS) entry which is preliminary data.</text>
</comment>
<keyword evidence="2" id="KW-1185">Reference proteome</keyword>
<accession>A0A178TNZ6</accession>
<sequence length="231" mass="26432">MIEVFLAEIAKKEIGSLLKDIPTFVKDLNATEVLNYAEADKPLYEQEMSKKDIIDLNRINGDLSEVQVDKQLQELYPERQRHTVIDEAHFPIARIETINDHLEGTVHPETGVPFEAKVIELTDGTRIEGVFPQFDPTFDVQLPENMYLDTDYRQFSYANQQLKEAIQQNPELAKRFNALQLEQIEEGETPDGFTWHHSEEVGKLQLVDERIHALTGHTGGRNIWGGGSPHR</sequence>